<dbReference type="Proteomes" id="UP000261088">
    <property type="component" value="Unassembled WGS sequence"/>
</dbReference>
<name>A0A3R6GN40_9BACT</name>
<dbReference type="EMBL" id="QSUP01000012">
    <property type="protein sequence ID" value="RGN51117.1"/>
    <property type="molecule type" value="Genomic_DNA"/>
</dbReference>
<evidence type="ECO:0000313" key="4">
    <source>
        <dbReference type="Proteomes" id="UP000283732"/>
    </source>
</evidence>
<proteinExistence type="predicted"/>
<evidence type="ECO:0000313" key="3">
    <source>
        <dbReference type="Proteomes" id="UP000261088"/>
    </source>
</evidence>
<sequence length="76" mass="8838">MLIKVFRENSLKNCFRSGCRDVGNPDVRDVNTRVSVKPERGCEAVYLPCSEEFYALFLLLIRKEYVFFNTITPLCL</sequence>
<accession>A0A3R6GN40</accession>
<gene>
    <name evidence="2" type="ORF">DW191_16475</name>
    <name evidence="1" type="ORF">DXB61_11400</name>
</gene>
<reference evidence="3 4" key="1">
    <citation type="submission" date="2018-08" db="EMBL/GenBank/DDBJ databases">
        <title>A genome reference for cultivated species of the human gut microbiota.</title>
        <authorList>
            <person name="Zou Y."/>
            <person name="Xue W."/>
            <person name="Luo G."/>
        </authorList>
    </citation>
    <scope>NUCLEOTIDE SEQUENCE [LARGE SCALE GENOMIC DNA]</scope>
    <source>
        <strain evidence="2 4">AM16-50</strain>
        <strain evidence="1 3">OM05-11AA</strain>
    </source>
</reference>
<protein>
    <submittedName>
        <fullName evidence="2">Uncharacterized protein</fullName>
    </submittedName>
</protein>
<dbReference type="EMBL" id="QRKC01000009">
    <property type="protein sequence ID" value="RHH75033.1"/>
    <property type="molecule type" value="Genomic_DNA"/>
</dbReference>
<evidence type="ECO:0000313" key="2">
    <source>
        <dbReference type="EMBL" id="RHH75033.1"/>
    </source>
</evidence>
<evidence type="ECO:0000313" key="1">
    <source>
        <dbReference type="EMBL" id="RGN51117.1"/>
    </source>
</evidence>
<comment type="caution">
    <text evidence="2">The sequence shown here is derived from an EMBL/GenBank/DDBJ whole genome shotgun (WGS) entry which is preliminary data.</text>
</comment>
<dbReference type="AlphaFoldDB" id="A0A3R6GN40"/>
<dbReference type="Proteomes" id="UP000283732">
    <property type="component" value="Unassembled WGS sequence"/>
</dbReference>
<organism evidence="2 4">
    <name type="scientific">Parabacteroides merdae</name>
    <dbReference type="NCBI Taxonomy" id="46503"/>
    <lineage>
        <taxon>Bacteria</taxon>
        <taxon>Pseudomonadati</taxon>
        <taxon>Bacteroidota</taxon>
        <taxon>Bacteroidia</taxon>
        <taxon>Bacteroidales</taxon>
        <taxon>Tannerellaceae</taxon>
        <taxon>Parabacteroides</taxon>
    </lineage>
</organism>